<dbReference type="GO" id="GO:0005524">
    <property type="term" value="F:ATP binding"/>
    <property type="evidence" value="ECO:0007669"/>
    <property type="project" value="UniProtKB-UniRule"/>
</dbReference>
<evidence type="ECO:0000256" key="11">
    <source>
        <dbReference type="HAMAP-Rule" id="MF_01263"/>
    </source>
</evidence>
<comment type="subunit">
    <text evidence="11">Homodimer.</text>
</comment>
<dbReference type="InterPro" id="IPR002646">
    <property type="entry name" value="PolA_pol_head_dom"/>
</dbReference>
<reference evidence="15 16" key="1">
    <citation type="submission" date="2019-10" db="EMBL/GenBank/DDBJ databases">
        <authorList>
            <person name="Dong K."/>
        </authorList>
    </citation>
    <scope>NUCLEOTIDE SEQUENCE [LARGE SCALE GENOMIC DNA]</scope>
    <source>
        <strain evidence="15 16">DSM 28960</strain>
    </source>
</reference>
<feature type="binding site" evidence="11">
    <location>
        <position position="35"/>
    </location>
    <ligand>
        <name>ATP</name>
        <dbReference type="ChEBI" id="CHEBI:30616"/>
    </ligand>
</feature>
<dbReference type="Gene3D" id="1.10.246.80">
    <property type="match status" value="1"/>
</dbReference>
<dbReference type="PANTHER" id="PTHR46173:SF1">
    <property type="entry name" value="CCA TRNA NUCLEOTIDYLTRANSFERASE 1, MITOCHONDRIAL"/>
    <property type="match status" value="1"/>
</dbReference>
<keyword evidence="10 11" id="KW-0694">RNA-binding</keyword>
<feature type="binding site" evidence="11">
    <location>
        <position position="162"/>
    </location>
    <ligand>
        <name>ATP</name>
        <dbReference type="ChEBI" id="CHEBI:30616"/>
    </ligand>
</feature>
<evidence type="ECO:0000256" key="5">
    <source>
        <dbReference type="ARBA" id="ARBA00022723"/>
    </source>
</evidence>
<accession>A0A7X1Z8I4</accession>
<comment type="miscellaneous">
    <text evidence="11">A single active site specifically recognizes both ATP and CTP and is responsible for their addition.</text>
</comment>
<feature type="binding site" evidence="11">
    <location>
        <position position="165"/>
    </location>
    <ligand>
        <name>ATP</name>
        <dbReference type="ChEBI" id="CHEBI:30616"/>
    </ligand>
</feature>
<comment type="function">
    <text evidence="11">Catalyzes the addition and repair of the essential 3'-terminal CCA sequence in tRNAs without using a nucleic acid template. Adds these three nucleotides in the order of C, C, and A to the tRNA nucleotide-73, using CTP and ATP as substrates and producing inorganic pyrophosphate. tRNA 3'-terminal CCA addition is required both for tRNA processing and repair. Also involved in tRNA surveillance by mediating tandem CCA addition to generate a CCACCA at the 3' terminus of unstable tRNAs. While stable tRNAs receive only 3'-terminal CCA, unstable tRNAs are marked with CCACCA and rapidly degraded.</text>
</comment>
<evidence type="ECO:0000259" key="12">
    <source>
        <dbReference type="Pfam" id="PF01743"/>
    </source>
</evidence>
<keyword evidence="5 11" id="KW-0479">Metal-binding</keyword>
<feature type="binding site" evidence="11">
    <location>
        <position position="171"/>
    </location>
    <ligand>
        <name>CTP</name>
        <dbReference type="ChEBI" id="CHEBI:37563"/>
    </ligand>
</feature>
<feature type="binding site" evidence="11">
    <location>
        <position position="168"/>
    </location>
    <ligand>
        <name>ATP</name>
        <dbReference type="ChEBI" id="CHEBI:30616"/>
    </ligand>
</feature>
<dbReference type="Gene3D" id="1.10.110.30">
    <property type="match status" value="1"/>
</dbReference>
<feature type="binding site" evidence="11">
    <location>
        <position position="168"/>
    </location>
    <ligand>
        <name>CTP</name>
        <dbReference type="ChEBI" id="CHEBI:37563"/>
    </ligand>
</feature>
<dbReference type="PANTHER" id="PTHR46173">
    <property type="entry name" value="CCA TRNA NUCLEOTIDYLTRANSFERASE 1, MITOCHONDRIAL"/>
    <property type="match status" value="1"/>
</dbReference>
<dbReference type="Gene3D" id="1.20.58.560">
    <property type="match status" value="1"/>
</dbReference>
<feature type="binding site" evidence="11">
    <location>
        <position position="165"/>
    </location>
    <ligand>
        <name>CTP</name>
        <dbReference type="ChEBI" id="CHEBI:37563"/>
    </ligand>
</feature>
<dbReference type="GO" id="GO:0042245">
    <property type="term" value="P:RNA repair"/>
    <property type="evidence" value="ECO:0007669"/>
    <property type="project" value="UniProtKB-KW"/>
</dbReference>
<evidence type="ECO:0000256" key="2">
    <source>
        <dbReference type="ARBA" id="ARBA00022679"/>
    </source>
</evidence>
<feature type="binding site" evidence="11">
    <location>
        <position position="119"/>
    </location>
    <ligand>
        <name>CTP</name>
        <dbReference type="ChEBI" id="CHEBI:37563"/>
    </ligand>
</feature>
<dbReference type="InterPro" id="IPR032810">
    <property type="entry name" value="CCA-adding_enz_C"/>
</dbReference>
<evidence type="ECO:0000256" key="1">
    <source>
        <dbReference type="ARBA" id="ARBA00001946"/>
    </source>
</evidence>
<evidence type="ECO:0000256" key="6">
    <source>
        <dbReference type="ARBA" id="ARBA00022741"/>
    </source>
</evidence>
<dbReference type="Proteomes" id="UP000439550">
    <property type="component" value="Unassembled WGS sequence"/>
</dbReference>
<gene>
    <name evidence="11" type="primary">cca</name>
    <name evidence="15" type="ORF">GHI93_04735</name>
</gene>
<comment type="cofactor">
    <cofactor evidence="1 11">
        <name>Mg(2+)</name>
        <dbReference type="ChEBI" id="CHEBI:18420"/>
    </cofactor>
</comment>
<dbReference type="OrthoDB" id="9805698at2"/>
<evidence type="ECO:0000256" key="10">
    <source>
        <dbReference type="ARBA" id="ARBA00022884"/>
    </source>
</evidence>
<evidence type="ECO:0000256" key="9">
    <source>
        <dbReference type="ARBA" id="ARBA00022842"/>
    </source>
</evidence>
<feature type="binding site" evidence="11">
    <location>
        <position position="162"/>
    </location>
    <ligand>
        <name>CTP</name>
        <dbReference type="ChEBI" id="CHEBI:37563"/>
    </ligand>
</feature>
<dbReference type="GO" id="GO:0004810">
    <property type="term" value="F:CCA tRNA nucleotidyltransferase activity"/>
    <property type="evidence" value="ECO:0007669"/>
    <property type="project" value="UniProtKB-UniRule"/>
</dbReference>
<feature type="binding site" evidence="11">
    <location>
        <position position="171"/>
    </location>
    <ligand>
        <name>ATP</name>
        <dbReference type="ChEBI" id="CHEBI:30616"/>
    </ligand>
</feature>
<dbReference type="InterPro" id="IPR050264">
    <property type="entry name" value="Bact_CCA-adding_enz_type3_sf"/>
</dbReference>
<keyword evidence="6 11" id="KW-0547">Nucleotide-binding</keyword>
<keyword evidence="4 11" id="KW-0548">Nucleotidyltransferase</keyword>
<dbReference type="EC" id="2.7.7.72" evidence="11"/>
<comment type="catalytic activity">
    <reaction evidence="11">
        <text>a tRNA with a 3' CCA end + 2 CTP + ATP = a tRNA with a 3' CCACCA end + 3 diphosphate</text>
        <dbReference type="Rhea" id="RHEA:76235"/>
        <dbReference type="Rhea" id="RHEA-COMP:10468"/>
        <dbReference type="Rhea" id="RHEA-COMP:18655"/>
        <dbReference type="ChEBI" id="CHEBI:30616"/>
        <dbReference type="ChEBI" id="CHEBI:33019"/>
        <dbReference type="ChEBI" id="CHEBI:37563"/>
        <dbReference type="ChEBI" id="CHEBI:83071"/>
        <dbReference type="ChEBI" id="CHEBI:195187"/>
    </reaction>
</comment>
<dbReference type="InterPro" id="IPR043519">
    <property type="entry name" value="NT_sf"/>
</dbReference>
<keyword evidence="3 11" id="KW-0819">tRNA processing</keyword>
<dbReference type="GO" id="GO:0001680">
    <property type="term" value="P:tRNA 3'-terminal CCA addition"/>
    <property type="evidence" value="ECO:0007669"/>
    <property type="project" value="UniProtKB-UniRule"/>
</dbReference>
<dbReference type="RefSeq" id="WP_153495919.1">
    <property type="nucleotide sequence ID" value="NZ_CAXYUY010000002.1"/>
</dbReference>
<dbReference type="Gene3D" id="3.30.460.10">
    <property type="entry name" value="Beta Polymerase, domain 2"/>
    <property type="match status" value="1"/>
</dbReference>
<feature type="binding site" evidence="11">
    <location>
        <position position="32"/>
    </location>
    <ligand>
        <name>CTP</name>
        <dbReference type="ChEBI" id="CHEBI:37563"/>
    </ligand>
</feature>
<dbReference type="Pfam" id="PF01743">
    <property type="entry name" value="PolyA_pol"/>
    <property type="match status" value="1"/>
</dbReference>
<keyword evidence="8 11" id="KW-0067">ATP-binding</keyword>
<proteinExistence type="inferred from homology"/>
<dbReference type="HAMAP" id="MF_01263">
    <property type="entry name" value="CCA_bact_type3"/>
    <property type="match status" value="1"/>
</dbReference>
<keyword evidence="16" id="KW-1185">Reference proteome</keyword>
<dbReference type="InterPro" id="IPR032828">
    <property type="entry name" value="PolyA_RNA-bd"/>
</dbReference>
<comment type="similarity">
    <text evidence="11">Belongs to the tRNA nucleotidyltransferase/poly(A) polymerase family. Bacterial CCA-adding enzyme type 3 subfamily.</text>
</comment>
<feature type="binding site" evidence="11">
    <location>
        <position position="119"/>
    </location>
    <ligand>
        <name>ATP</name>
        <dbReference type="ChEBI" id="CHEBI:30616"/>
    </ligand>
</feature>
<sequence>MKLDKIPVEFRQALPVLEKIIDAGYEAYFVGGSVRDVLLGRTIHDVDIATSAYPEEIKALFPHTIDVGIEHGTVLVLAGKSEAEHYEVTTFRTESQYTDFRRPDRVDFVRDLKEDLKRRDFTINAFACGPDGEIIDCFDGLLDLKERRIRAVGDAHERFNEDALRIMRAMRFSASLDFSIAPETFNAMKSHAPLLKKISIERIFIEFDKLLQEKSYKKGLSALSTSGAWRYLPGLDQKALHHLHYDFMDDFYFKSSKQAWTALLTRYQKINVPAFLKQWKVPNDFIKDVALLFKAYQKEQWDLESLYRYGLSRVLLIDDLKEGQGQSVDKNRAKLLDSCLQIHHKSELVVSGNDLLSRFSALHPGPKLGALLKTIEEKVVQNELKNEKNVLFEFARAELEKNEK</sequence>
<dbReference type="InterPro" id="IPR023068">
    <property type="entry name" value="CCA-adding_enz_firmicutes"/>
</dbReference>
<dbReference type="CDD" id="cd05398">
    <property type="entry name" value="NT_ClassII-CCAase"/>
    <property type="match status" value="1"/>
</dbReference>
<evidence type="ECO:0000256" key="7">
    <source>
        <dbReference type="ARBA" id="ARBA00022800"/>
    </source>
</evidence>
<feature type="domain" description="tRNA nucleotidyltransferase/poly(A) polymerase RNA and SrmB- binding" evidence="13">
    <location>
        <begin position="177"/>
        <end position="236"/>
    </location>
</feature>
<keyword evidence="2 11" id="KW-0808">Transferase</keyword>
<evidence type="ECO:0000256" key="8">
    <source>
        <dbReference type="ARBA" id="ARBA00022840"/>
    </source>
</evidence>
<evidence type="ECO:0000313" key="15">
    <source>
        <dbReference type="EMBL" id="MQW39244.1"/>
    </source>
</evidence>
<evidence type="ECO:0000259" key="14">
    <source>
        <dbReference type="Pfam" id="PF13735"/>
    </source>
</evidence>
<evidence type="ECO:0000313" key="16">
    <source>
        <dbReference type="Proteomes" id="UP000439550"/>
    </source>
</evidence>
<name>A0A7X1Z8I4_9LACT</name>
<feature type="binding site" evidence="11">
    <location>
        <position position="35"/>
    </location>
    <ligand>
        <name>CTP</name>
        <dbReference type="ChEBI" id="CHEBI:37563"/>
    </ligand>
</feature>
<evidence type="ECO:0000256" key="3">
    <source>
        <dbReference type="ARBA" id="ARBA00022694"/>
    </source>
</evidence>
<protein>
    <recommendedName>
        <fullName evidence="11">CCA-adding enzyme</fullName>
        <ecNumber evidence="11">2.7.7.72</ecNumber>
    </recommendedName>
    <alternativeName>
        <fullName evidence="11">CCA tRNA nucleotidyltransferase</fullName>
    </alternativeName>
    <alternativeName>
        <fullName evidence="11">tRNA CCA-pyrophosphorylase</fullName>
    </alternativeName>
    <alternativeName>
        <fullName evidence="11">tRNA adenylyl-/cytidylyl- transferase</fullName>
    </alternativeName>
    <alternativeName>
        <fullName evidence="11">tRNA nucleotidyltransferase</fullName>
    </alternativeName>
    <alternativeName>
        <fullName evidence="11">tRNA-NT</fullName>
    </alternativeName>
</protein>
<keyword evidence="9 11" id="KW-0460">Magnesium</keyword>
<evidence type="ECO:0000256" key="4">
    <source>
        <dbReference type="ARBA" id="ARBA00022695"/>
    </source>
</evidence>
<evidence type="ECO:0000259" key="13">
    <source>
        <dbReference type="Pfam" id="PF12627"/>
    </source>
</evidence>
<dbReference type="EMBL" id="WITJ01000005">
    <property type="protein sequence ID" value="MQW39244.1"/>
    <property type="molecule type" value="Genomic_DNA"/>
</dbReference>
<dbReference type="Pfam" id="PF13735">
    <property type="entry name" value="tRNA_NucTran2_2"/>
    <property type="match status" value="1"/>
</dbReference>
<dbReference type="SUPFAM" id="SSF81891">
    <property type="entry name" value="Poly A polymerase C-terminal region-like"/>
    <property type="match status" value="1"/>
</dbReference>
<feature type="binding site" evidence="11">
    <location>
        <position position="45"/>
    </location>
    <ligand>
        <name>Mg(2+)</name>
        <dbReference type="ChEBI" id="CHEBI:18420"/>
    </ligand>
</feature>
<dbReference type="AlphaFoldDB" id="A0A7X1Z8I4"/>
<feature type="domain" description="Poly A polymerase head" evidence="12">
    <location>
        <begin position="27"/>
        <end position="150"/>
    </location>
</feature>
<dbReference type="GO" id="GO:0000287">
    <property type="term" value="F:magnesium ion binding"/>
    <property type="evidence" value="ECO:0007669"/>
    <property type="project" value="UniProtKB-UniRule"/>
</dbReference>
<feature type="binding site" evidence="11">
    <location>
        <position position="32"/>
    </location>
    <ligand>
        <name>ATP</name>
        <dbReference type="ChEBI" id="CHEBI:30616"/>
    </ligand>
</feature>
<keyword evidence="7 11" id="KW-0692">RNA repair</keyword>
<dbReference type="Pfam" id="PF12627">
    <property type="entry name" value="PolyA_pol_RNAbd"/>
    <property type="match status" value="1"/>
</dbReference>
<dbReference type="GO" id="GO:0000049">
    <property type="term" value="F:tRNA binding"/>
    <property type="evidence" value="ECO:0007669"/>
    <property type="project" value="UniProtKB-UniRule"/>
</dbReference>
<comment type="catalytic activity">
    <reaction evidence="11">
        <text>a tRNA precursor + 2 CTP + ATP = a tRNA with a 3' CCA end + 3 diphosphate</text>
        <dbReference type="Rhea" id="RHEA:14433"/>
        <dbReference type="Rhea" id="RHEA-COMP:10465"/>
        <dbReference type="Rhea" id="RHEA-COMP:10468"/>
        <dbReference type="ChEBI" id="CHEBI:30616"/>
        <dbReference type="ChEBI" id="CHEBI:33019"/>
        <dbReference type="ChEBI" id="CHEBI:37563"/>
        <dbReference type="ChEBI" id="CHEBI:74896"/>
        <dbReference type="ChEBI" id="CHEBI:83071"/>
        <dbReference type="EC" id="2.7.7.72"/>
    </reaction>
</comment>
<organism evidence="15 16">
    <name type="scientific">Lactococcus hircilactis</name>
    <dbReference type="NCBI Taxonomy" id="1494462"/>
    <lineage>
        <taxon>Bacteria</taxon>
        <taxon>Bacillati</taxon>
        <taxon>Bacillota</taxon>
        <taxon>Bacilli</taxon>
        <taxon>Lactobacillales</taxon>
        <taxon>Streptococcaceae</taxon>
        <taxon>Lactococcus</taxon>
    </lineage>
</organism>
<feature type="domain" description="CCA-adding enzyme C-terminal" evidence="14">
    <location>
        <begin position="253"/>
        <end position="395"/>
    </location>
</feature>
<comment type="caution">
    <text evidence="15">The sequence shown here is derived from an EMBL/GenBank/DDBJ whole genome shotgun (WGS) entry which is preliminary data.</text>
</comment>
<dbReference type="SUPFAM" id="SSF81301">
    <property type="entry name" value="Nucleotidyltransferase"/>
    <property type="match status" value="1"/>
</dbReference>
<dbReference type="NCBIfam" id="NF009814">
    <property type="entry name" value="PRK13299.1"/>
    <property type="match status" value="1"/>
</dbReference>
<feature type="binding site" evidence="11">
    <location>
        <position position="47"/>
    </location>
    <ligand>
        <name>Mg(2+)</name>
        <dbReference type="ChEBI" id="CHEBI:18420"/>
    </ligand>
</feature>